<feature type="compositionally biased region" description="Basic and acidic residues" evidence="2">
    <location>
        <begin position="45"/>
        <end position="54"/>
    </location>
</feature>
<feature type="region of interest" description="Disordered" evidence="2">
    <location>
        <begin position="42"/>
        <end position="116"/>
    </location>
</feature>
<keyword evidence="5" id="KW-1185">Reference proteome</keyword>
<evidence type="ECO:0000256" key="2">
    <source>
        <dbReference type="SAM" id="MobiDB-lite"/>
    </source>
</evidence>
<evidence type="ECO:0000259" key="3">
    <source>
        <dbReference type="PROSITE" id="PS50846"/>
    </source>
</evidence>
<dbReference type="AlphaFoldDB" id="A0A9E7JHB8"/>
<evidence type="ECO:0000313" key="5">
    <source>
        <dbReference type="Proteomes" id="UP001055439"/>
    </source>
</evidence>
<feature type="domain" description="HMA" evidence="3">
    <location>
        <begin position="1"/>
        <end position="39"/>
    </location>
</feature>
<protein>
    <recommendedName>
        <fullName evidence="3">HMA domain-containing protein</fullName>
    </recommendedName>
</protein>
<gene>
    <name evidence="4" type="ORF">MUK42_18618</name>
</gene>
<evidence type="ECO:0000313" key="4">
    <source>
        <dbReference type="EMBL" id="URD81150.1"/>
    </source>
</evidence>
<dbReference type="Proteomes" id="UP001055439">
    <property type="component" value="Chromosome 10"/>
</dbReference>
<dbReference type="Gene3D" id="3.30.70.100">
    <property type="match status" value="1"/>
</dbReference>
<dbReference type="PANTHER" id="PTHR45868">
    <property type="entry name" value="HEAVY METAL-ASSOCIATED ISOPRENYLATED PLANT PROTEIN 33-RELATED"/>
    <property type="match status" value="1"/>
</dbReference>
<evidence type="ECO:0000256" key="1">
    <source>
        <dbReference type="ARBA" id="ARBA00022723"/>
    </source>
</evidence>
<feature type="compositionally biased region" description="Polar residues" evidence="2">
    <location>
        <begin position="96"/>
        <end position="107"/>
    </location>
</feature>
<accession>A0A9E7JHB8</accession>
<dbReference type="EMBL" id="CP097503">
    <property type="protein sequence ID" value="URD81150.1"/>
    <property type="molecule type" value="Genomic_DNA"/>
</dbReference>
<dbReference type="InterPro" id="IPR006121">
    <property type="entry name" value="HMA_dom"/>
</dbReference>
<reference evidence="4" key="1">
    <citation type="submission" date="2022-05" db="EMBL/GenBank/DDBJ databases">
        <title>The Musa troglodytarum L. genome provides insights into the mechanism of non-climacteric behaviour and enrichment of carotenoids.</title>
        <authorList>
            <person name="Wang J."/>
        </authorList>
    </citation>
    <scope>NUCLEOTIDE SEQUENCE</scope>
    <source>
        <tissue evidence="4">Leaf</tissue>
    </source>
</reference>
<sequence>MVGVNTIDLNVKERKVTVVGTADPAILIKKLRKARKIAELLVSKENAESIKEGGGEDGEESNDPKKKNKKKNNNKEGDASEEKKEDGGEGGGVEAQNRQALMQQQMMINGEVDYSQ</sequence>
<feature type="compositionally biased region" description="Basic and acidic residues" evidence="2">
    <location>
        <begin position="73"/>
        <end position="87"/>
    </location>
</feature>
<name>A0A9E7JHB8_9LILI</name>
<dbReference type="PANTHER" id="PTHR45868:SF80">
    <property type="entry name" value="F15K9.8-RELATED"/>
    <property type="match status" value="1"/>
</dbReference>
<keyword evidence="1" id="KW-0479">Metal-binding</keyword>
<dbReference type="PROSITE" id="PS50846">
    <property type="entry name" value="HMA_2"/>
    <property type="match status" value="1"/>
</dbReference>
<proteinExistence type="predicted"/>
<dbReference type="GO" id="GO:0046872">
    <property type="term" value="F:metal ion binding"/>
    <property type="evidence" value="ECO:0007669"/>
    <property type="project" value="UniProtKB-KW"/>
</dbReference>
<organism evidence="4 5">
    <name type="scientific">Musa troglodytarum</name>
    <name type="common">fe'i banana</name>
    <dbReference type="NCBI Taxonomy" id="320322"/>
    <lineage>
        <taxon>Eukaryota</taxon>
        <taxon>Viridiplantae</taxon>
        <taxon>Streptophyta</taxon>
        <taxon>Embryophyta</taxon>
        <taxon>Tracheophyta</taxon>
        <taxon>Spermatophyta</taxon>
        <taxon>Magnoliopsida</taxon>
        <taxon>Liliopsida</taxon>
        <taxon>Zingiberales</taxon>
        <taxon>Musaceae</taxon>
        <taxon>Musa</taxon>
    </lineage>
</organism>